<accession>R7QBX5</accession>
<dbReference type="AlphaFoldDB" id="R7QBX5"/>
<reference evidence="2" key="1">
    <citation type="journal article" date="2013" name="Proc. Natl. Acad. Sci. U.S.A.">
        <title>Genome structure and metabolic features in the red seaweed Chondrus crispus shed light on evolution of the Archaeplastida.</title>
        <authorList>
            <person name="Collen J."/>
            <person name="Porcel B."/>
            <person name="Carre W."/>
            <person name="Ball S.G."/>
            <person name="Chaparro C."/>
            <person name="Tonon T."/>
            <person name="Barbeyron T."/>
            <person name="Michel G."/>
            <person name="Noel B."/>
            <person name="Valentin K."/>
            <person name="Elias M."/>
            <person name="Artiguenave F."/>
            <person name="Arun A."/>
            <person name="Aury J.M."/>
            <person name="Barbosa-Neto J.F."/>
            <person name="Bothwell J.H."/>
            <person name="Bouget F.Y."/>
            <person name="Brillet L."/>
            <person name="Cabello-Hurtado F."/>
            <person name="Capella-Gutierrez S."/>
            <person name="Charrier B."/>
            <person name="Cladiere L."/>
            <person name="Cock J.M."/>
            <person name="Coelho S.M."/>
            <person name="Colleoni C."/>
            <person name="Czjzek M."/>
            <person name="Da Silva C."/>
            <person name="Delage L."/>
            <person name="Denoeud F."/>
            <person name="Deschamps P."/>
            <person name="Dittami S.M."/>
            <person name="Gabaldon T."/>
            <person name="Gachon C.M."/>
            <person name="Groisillier A."/>
            <person name="Herve C."/>
            <person name="Jabbari K."/>
            <person name="Katinka M."/>
            <person name="Kloareg B."/>
            <person name="Kowalczyk N."/>
            <person name="Labadie K."/>
            <person name="Leblanc C."/>
            <person name="Lopez P.J."/>
            <person name="McLachlan D.H."/>
            <person name="Meslet-Cladiere L."/>
            <person name="Moustafa A."/>
            <person name="Nehr Z."/>
            <person name="Nyvall Collen P."/>
            <person name="Panaud O."/>
            <person name="Partensky F."/>
            <person name="Poulain J."/>
            <person name="Rensing S.A."/>
            <person name="Rousvoal S."/>
            <person name="Samson G."/>
            <person name="Symeonidi A."/>
            <person name="Weissenbach J."/>
            <person name="Zambounis A."/>
            <person name="Wincker P."/>
            <person name="Boyen C."/>
        </authorList>
    </citation>
    <scope>NUCLEOTIDE SEQUENCE [LARGE SCALE GENOMIC DNA]</scope>
    <source>
        <strain evidence="2">cv. Stackhouse</strain>
    </source>
</reference>
<keyword evidence="2" id="KW-1185">Reference proteome</keyword>
<dbReference type="GeneID" id="17322466"/>
<dbReference type="EMBL" id="HG001711">
    <property type="protein sequence ID" value="CDF34931.1"/>
    <property type="molecule type" value="Genomic_DNA"/>
</dbReference>
<name>R7QBX5_CHOCR</name>
<gene>
    <name evidence="1" type="ORF">CHC_T00003503001</name>
</gene>
<dbReference type="Gramene" id="CDF34931">
    <property type="protein sequence ID" value="CDF34931"/>
    <property type="gene ID" value="CHC_T00003503001"/>
</dbReference>
<evidence type="ECO:0000313" key="2">
    <source>
        <dbReference type="Proteomes" id="UP000012073"/>
    </source>
</evidence>
<dbReference type="Proteomes" id="UP000012073">
    <property type="component" value="Unassembled WGS sequence"/>
</dbReference>
<proteinExistence type="predicted"/>
<dbReference type="RefSeq" id="XP_005714750.1">
    <property type="nucleotide sequence ID" value="XM_005714693.1"/>
</dbReference>
<protein>
    <submittedName>
        <fullName evidence="1">Uncharacterized protein</fullName>
    </submittedName>
</protein>
<evidence type="ECO:0000313" key="1">
    <source>
        <dbReference type="EMBL" id="CDF34931.1"/>
    </source>
</evidence>
<dbReference type="KEGG" id="ccp:CHC_T00003503001"/>
<sequence length="77" mass="8765">MIMLLSKRSLTTGQWNFWSRNTLRRHSELRLLRTTLMYRTIAVSTRQLSCSEPAASNKPTPVTNMPILLNSIGCQGD</sequence>
<organism evidence="1 2">
    <name type="scientific">Chondrus crispus</name>
    <name type="common">Carrageen Irish moss</name>
    <name type="synonym">Polymorpha crispa</name>
    <dbReference type="NCBI Taxonomy" id="2769"/>
    <lineage>
        <taxon>Eukaryota</taxon>
        <taxon>Rhodophyta</taxon>
        <taxon>Florideophyceae</taxon>
        <taxon>Rhodymeniophycidae</taxon>
        <taxon>Gigartinales</taxon>
        <taxon>Gigartinaceae</taxon>
        <taxon>Chondrus</taxon>
    </lineage>
</organism>